<sequence>MTDGAIRRPAPQPDRRSTALLVFATAETAITAVVSLCWLLLALAMYMESYDLDPSAPGQPRGHAELAYSALGTLASLAVTWSLRLAPRRVVRHAVNGLIAVRLAFVLLLTAVLAVDLLNG</sequence>
<evidence type="ECO:0000313" key="3">
    <source>
        <dbReference type="Proteomes" id="UP001056383"/>
    </source>
</evidence>
<dbReference type="EMBL" id="CP095474">
    <property type="protein sequence ID" value="URN17294.1"/>
    <property type="molecule type" value="Genomic_DNA"/>
</dbReference>
<keyword evidence="3" id="KW-1185">Reference proteome</keyword>
<feature type="transmembrane region" description="Helical" evidence="1">
    <location>
        <begin position="95"/>
        <end position="115"/>
    </location>
</feature>
<evidence type="ECO:0000313" key="2">
    <source>
        <dbReference type="EMBL" id="URN17294.1"/>
    </source>
</evidence>
<keyword evidence="1" id="KW-0472">Membrane</keyword>
<keyword evidence="1" id="KW-0812">Transmembrane</keyword>
<dbReference type="RefSeq" id="WP_010472494.1">
    <property type="nucleotide sequence ID" value="NZ_CP095474.1"/>
</dbReference>
<keyword evidence="1" id="KW-1133">Transmembrane helix</keyword>
<organism evidence="2 3">
    <name type="scientific">Streptomyces sudanensis</name>
    <dbReference type="NCBI Taxonomy" id="436397"/>
    <lineage>
        <taxon>Bacteria</taxon>
        <taxon>Bacillati</taxon>
        <taxon>Actinomycetota</taxon>
        <taxon>Actinomycetes</taxon>
        <taxon>Kitasatosporales</taxon>
        <taxon>Streptomycetaceae</taxon>
        <taxon>Streptomyces</taxon>
    </lineage>
</organism>
<evidence type="ECO:0000256" key="1">
    <source>
        <dbReference type="SAM" id="Phobius"/>
    </source>
</evidence>
<accession>A0ABY4TGQ8</accession>
<feature type="transmembrane region" description="Helical" evidence="1">
    <location>
        <begin position="66"/>
        <end position="83"/>
    </location>
</feature>
<gene>
    <name evidence="2" type="ORF">MW084_16715</name>
</gene>
<proteinExistence type="predicted"/>
<dbReference type="Proteomes" id="UP001056383">
    <property type="component" value="Chromosome"/>
</dbReference>
<feature type="transmembrane region" description="Helical" evidence="1">
    <location>
        <begin position="20"/>
        <end position="46"/>
    </location>
</feature>
<protein>
    <submittedName>
        <fullName evidence="2">Uncharacterized protein</fullName>
    </submittedName>
</protein>
<reference evidence="2" key="1">
    <citation type="submission" date="2022-04" db="EMBL/GenBank/DDBJ databases">
        <title>Systematic whole-genome sequencing reveals an unexpected diversity among actinomycetoma pathogens and provides insights into their antibacterial susceptibilities.</title>
        <authorList>
            <person name="Watson A.K."/>
            <person name="Kepplinger B."/>
            <person name="Bakhiet S.M."/>
            <person name="Mhmoud N.A."/>
            <person name="Chapman J."/>
            <person name="Allenby N."/>
            <person name="Mickiewicz K."/>
            <person name="Goodfellow M."/>
            <person name="Fahal A.H."/>
            <person name="Errington J."/>
        </authorList>
    </citation>
    <scope>NUCLEOTIDE SEQUENCE</scope>
    <source>
        <strain evidence="2">SD 504</strain>
    </source>
</reference>
<name>A0ABY4TGQ8_9ACTN</name>